<accession>A0A3M7SZ75</accession>
<gene>
    <name evidence="1" type="ORF">BpHYR1_035062</name>
</gene>
<evidence type="ECO:0000313" key="1">
    <source>
        <dbReference type="EMBL" id="RNA41062.1"/>
    </source>
</evidence>
<dbReference type="AlphaFoldDB" id="A0A3M7SZ75"/>
<name>A0A3M7SZ75_BRAPC</name>
<reference evidence="1 2" key="1">
    <citation type="journal article" date="2018" name="Sci. Rep.">
        <title>Genomic signatures of local adaptation to the degree of environmental predictability in rotifers.</title>
        <authorList>
            <person name="Franch-Gras L."/>
            <person name="Hahn C."/>
            <person name="Garcia-Roger E.M."/>
            <person name="Carmona M.J."/>
            <person name="Serra M."/>
            <person name="Gomez A."/>
        </authorList>
    </citation>
    <scope>NUCLEOTIDE SEQUENCE [LARGE SCALE GENOMIC DNA]</scope>
    <source>
        <strain evidence="1">HYR1</strain>
    </source>
</reference>
<keyword evidence="2" id="KW-1185">Reference proteome</keyword>
<protein>
    <submittedName>
        <fullName evidence="1">Uncharacterized protein</fullName>
    </submittedName>
</protein>
<dbReference type="EMBL" id="REGN01000561">
    <property type="protein sequence ID" value="RNA41062.1"/>
    <property type="molecule type" value="Genomic_DNA"/>
</dbReference>
<proteinExistence type="predicted"/>
<comment type="caution">
    <text evidence="1">The sequence shown here is derived from an EMBL/GenBank/DDBJ whole genome shotgun (WGS) entry which is preliminary data.</text>
</comment>
<organism evidence="1 2">
    <name type="scientific">Brachionus plicatilis</name>
    <name type="common">Marine rotifer</name>
    <name type="synonym">Brachionus muelleri</name>
    <dbReference type="NCBI Taxonomy" id="10195"/>
    <lineage>
        <taxon>Eukaryota</taxon>
        <taxon>Metazoa</taxon>
        <taxon>Spiralia</taxon>
        <taxon>Gnathifera</taxon>
        <taxon>Rotifera</taxon>
        <taxon>Eurotatoria</taxon>
        <taxon>Monogononta</taxon>
        <taxon>Pseudotrocha</taxon>
        <taxon>Ploima</taxon>
        <taxon>Brachionidae</taxon>
        <taxon>Brachionus</taxon>
    </lineage>
</organism>
<dbReference type="Proteomes" id="UP000276133">
    <property type="component" value="Unassembled WGS sequence"/>
</dbReference>
<sequence length="73" mass="8454">MQLIIIIYFIFNFEFKIILDLVENILKSNADFGVYLKRLESYEAIIKSKYLKSAIVSKIVSFLASANILFVET</sequence>
<evidence type="ECO:0000313" key="2">
    <source>
        <dbReference type="Proteomes" id="UP000276133"/>
    </source>
</evidence>